<keyword evidence="6 7" id="KW-0788">Thiol protease</keyword>
<dbReference type="Proteomes" id="UP000007014">
    <property type="component" value="Chromosome 8"/>
</dbReference>
<dbReference type="GO" id="GO:0006508">
    <property type="term" value="P:proteolysis"/>
    <property type="evidence" value="ECO:0007669"/>
    <property type="project" value="UniProtKB-KW"/>
</dbReference>
<evidence type="ECO:0000313" key="10">
    <source>
        <dbReference type="EMBL" id="BAM79767.1"/>
    </source>
</evidence>
<keyword evidence="11" id="KW-1185">Reference proteome</keyword>
<evidence type="ECO:0000256" key="2">
    <source>
        <dbReference type="ARBA" id="ARBA00009085"/>
    </source>
</evidence>
<dbReference type="GeneID" id="16993406"/>
<dbReference type="CDD" id="cd02674">
    <property type="entry name" value="Peptidase_C19R"/>
    <property type="match status" value="1"/>
</dbReference>
<dbReference type="RefSeq" id="XP_005536053.1">
    <property type="nucleotide sequence ID" value="XM_005535996.1"/>
</dbReference>
<keyword evidence="3 7" id="KW-0645">Protease</keyword>
<dbReference type="EC" id="3.4.19.12" evidence="7"/>
<evidence type="ECO:0000256" key="4">
    <source>
        <dbReference type="ARBA" id="ARBA00022786"/>
    </source>
</evidence>
<name>M1VBM7_CYAM1</name>
<accession>M1VBM7</accession>
<feature type="region of interest" description="Disordered" evidence="8">
    <location>
        <begin position="1"/>
        <end position="59"/>
    </location>
</feature>
<dbReference type="eggNOG" id="KOG1870">
    <property type="taxonomic scope" value="Eukaryota"/>
</dbReference>
<dbReference type="GO" id="GO:0004843">
    <property type="term" value="F:cysteine-type deubiquitinase activity"/>
    <property type="evidence" value="ECO:0007669"/>
    <property type="project" value="UniProtKB-UniRule"/>
</dbReference>
<keyword evidence="5 7" id="KW-0378">Hydrolase</keyword>
<dbReference type="PROSITE" id="PS00973">
    <property type="entry name" value="USP_2"/>
    <property type="match status" value="1"/>
</dbReference>
<dbReference type="GO" id="GO:0016579">
    <property type="term" value="P:protein deubiquitination"/>
    <property type="evidence" value="ECO:0007669"/>
    <property type="project" value="InterPro"/>
</dbReference>
<reference evidence="10 11" key="2">
    <citation type="journal article" date="2007" name="BMC Biol.">
        <title>A 100%-complete sequence reveals unusually simple genomic features in the hot-spring red alga Cyanidioschyzon merolae.</title>
        <authorList>
            <person name="Nozaki H."/>
            <person name="Takano H."/>
            <person name="Misumi O."/>
            <person name="Terasawa K."/>
            <person name="Matsuzaki M."/>
            <person name="Maruyama S."/>
            <person name="Nishida K."/>
            <person name="Yagisawa F."/>
            <person name="Yoshida Y."/>
            <person name="Fujiwara T."/>
            <person name="Takio S."/>
            <person name="Tamura K."/>
            <person name="Chung S.J."/>
            <person name="Nakamura S."/>
            <person name="Kuroiwa H."/>
            <person name="Tanaka K."/>
            <person name="Sato N."/>
            <person name="Kuroiwa T."/>
        </authorList>
    </citation>
    <scope>NUCLEOTIDE SEQUENCE [LARGE SCALE GENOMIC DNA]</scope>
    <source>
        <strain evidence="10 11">10D</strain>
    </source>
</reference>
<dbReference type="Gramene" id="CMH074CT">
    <property type="protein sequence ID" value="CMH074CT"/>
    <property type="gene ID" value="CMH074C"/>
</dbReference>
<gene>
    <name evidence="10" type="ORF">CYME_CMH074C</name>
</gene>
<protein>
    <recommendedName>
        <fullName evidence="7">Ubiquitin carboxyl-terminal hydrolase</fullName>
        <ecNumber evidence="7">3.4.19.12</ecNumber>
    </recommendedName>
</protein>
<dbReference type="Gene3D" id="3.90.70.10">
    <property type="entry name" value="Cysteine proteinases"/>
    <property type="match status" value="2"/>
</dbReference>
<dbReference type="PROSITE" id="PS00972">
    <property type="entry name" value="USP_1"/>
    <property type="match status" value="1"/>
</dbReference>
<evidence type="ECO:0000256" key="6">
    <source>
        <dbReference type="ARBA" id="ARBA00022807"/>
    </source>
</evidence>
<evidence type="ECO:0000256" key="3">
    <source>
        <dbReference type="ARBA" id="ARBA00022670"/>
    </source>
</evidence>
<dbReference type="EMBL" id="AP006490">
    <property type="protein sequence ID" value="BAM79767.1"/>
    <property type="molecule type" value="Genomic_DNA"/>
</dbReference>
<evidence type="ECO:0000256" key="5">
    <source>
        <dbReference type="ARBA" id="ARBA00022801"/>
    </source>
</evidence>
<comment type="similarity">
    <text evidence="2 7">Belongs to the peptidase C19 family.</text>
</comment>
<dbReference type="InterPro" id="IPR038765">
    <property type="entry name" value="Papain-like_cys_pep_sf"/>
</dbReference>
<dbReference type="PANTHER" id="PTHR21646:SF24">
    <property type="entry name" value="UBIQUITIN CARBOXYL-TERMINAL HYDROLASE"/>
    <property type="match status" value="1"/>
</dbReference>
<evidence type="ECO:0000313" key="11">
    <source>
        <dbReference type="Proteomes" id="UP000007014"/>
    </source>
</evidence>
<dbReference type="SUPFAM" id="SSF54001">
    <property type="entry name" value="Cysteine proteinases"/>
    <property type="match status" value="1"/>
</dbReference>
<dbReference type="PANTHER" id="PTHR21646">
    <property type="entry name" value="UBIQUITIN CARBOXYL-TERMINAL HYDROLASE"/>
    <property type="match status" value="1"/>
</dbReference>
<dbReference type="OrthoDB" id="265776at2759"/>
<comment type="catalytic activity">
    <reaction evidence="1 7">
        <text>Thiol-dependent hydrolysis of ester, thioester, amide, peptide and isopeptide bonds formed by the C-terminal Gly of ubiquitin (a 76-residue protein attached to proteins as an intracellular targeting signal).</text>
        <dbReference type="EC" id="3.4.19.12"/>
    </reaction>
</comment>
<dbReference type="PROSITE" id="PS50235">
    <property type="entry name" value="USP_3"/>
    <property type="match status" value="1"/>
</dbReference>
<organism evidence="10 11">
    <name type="scientific">Cyanidioschyzon merolae (strain NIES-3377 / 10D)</name>
    <name type="common">Unicellular red alga</name>
    <dbReference type="NCBI Taxonomy" id="280699"/>
    <lineage>
        <taxon>Eukaryota</taxon>
        <taxon>Rhodophyta</taxon>
        <taxon>Bangiophyceae</taxon>
        <taxon>Cyanidiales</taxon>
        <taxon>Cyanidiaceae</taxon>
        <taxon>Cyanidioschyzon</taxon>
    </lineage>
</organism>
<dbReference type="InterPro" id="IPR018200">
    <property type="entry name" value="USP_CS"/>
</dbReference>
<dbReference type="HOGENOM" id="CLU_346966_0_0_1"/>
<dbReference type="AlphaFoldDB" id="M1VBM7"/>
<evidence type="ECO:0000256" key="1">
    <source>
        <dbReference type="ARBA" id="ARBA00000707"/>
    </source>
</evidence>
<dbReference type="Pfam" id="PF00443">
    <property type="entry name" value="UCH"/>
    <property type="match status" value="1"/>
</dbReference>
<keyword evidence="4 7" id="KW-0833">Ubl conjugation pathway</keyword>
<feature type="domain" description="USP" evidence="9">
    <location>
        <begin position="229"/>
        <end position="796"/>
    </location>
</feature>
<dbReference type="InterPro" id="IPR028889">
    <property type="entry name" value="USP"/>
</dbReference>
<evidence type="ECO:0000259" key="9">
    <source>
        <dbReference type="PROSITE" id="PS50235"/>
    </source>
</evidence>
<proteinExistence type="inferred from homology"/>
<evidence type="ECO:0000256" key="7">
    <source>
        <dbReference type="RuleBase" id="RU366025"/>
    </source>
</evidence>
<sequence length="814" mass="91083">MTLYQEPESKRPNASAARQESATDLNGAVRASPVGDGGCTHEAPTEAEPAGPKHNGAAPTRYYGAVPATWYREQVQQRVEHPEAMPISTLTDPQRPQLLRAGLVEYEDFILIPDSEYRQLAEEYGTDAPLPDPLPLMSNGLVEVRPLRVLVDGEERFISQEADIQSLHAGPLFLADSAEPLPATGTVRDAMITDNTELYSSEESLRRARVRKLSTETNAIAATRATGLVGLSNLGNTCFMNSAIQCLASTVPLAEFFLSGEYRKDLNRSNPLGTGGVLAEEFAALVRQLWSTSQGTVAPRRFKYQVSRYAPQFSGYGQHDAQEWITFLLDGLHEDLNRVRRKPYIPLDPDQDVPPDEAWRYHKARNDSVIVDLFHGQYRSRVQCPECDKISVTHDPFMYLSLPLPGRRERLVTIRLWTLDDMQNRKPPQCLDLRIPRRANIRMLKERLQQVAGIDADDIAVVDCGAASLALDTSCLVAARRRIEKASDVEELAAIQVEDPDALAQLEGRGTRSQSGSKGLLSAIPEAVRATACGNGAIPGADAKLVEVHQYSPNRDPVGIPLLFTLPQDALDERSVCKSINERLRGALPQLDADAYTLRPRTHTPHSALLFELEWHRAEDAAQVDRFLALNPASESNGGNRRNSNGAIDLHQCLHLWSETEQLDDDNLWYCPRCKKHQRAWKQLSLYRAPSILIIHLKRFQYTSWFRDKLDVLVEFPLRNLELDFAGNRVVYDLYAVSHHMGGLGSGHYTASCYRASCSRWFYFDDAYVSALPEDPEEVAKRIVSPSAYILFYQRRLDREQPNGHRDTAPASSL</sequence>
<dbReference type="KEGG" id="cme:CYME_CMH074C"/>
<reference evidence="10 11" key="1">
    <citation type="journal article" date="2004" name="Nature">
        <title>Genome sequence of the ultrasmall unicellular red alga Cyanidioschyzon merolae 10D.</title>
        <authorList>
            <person name="Matsuzaki M."/>
            <person name="Misumi O."/>
            <person name="Shin-i T."/>
            <person name="Maruyama S."/>
            <person name="Takahara M."/>
            <person name="Miyagishima S."/>
            <person name="Mori T."/>
            <person name="Nishida K."/>
            <person name="Yagisawa F."/>
            <person name="Nishida K."/>
            <person name="Yoshida Y."/>
            <person name="Nishimura Y."/>
            <person name="Nakao S."/>
            <person name="Kobayashi T."/>
            <person name="Momoyama Y."/>
            <person name="Higashiyama T."/>
            <person name="Minoda A."/>
            <person name="Sano M."/>
            <person name="Nomoto H."/>
            <person name="Oishi K."/>
            <person name="Hayashi H."/>
            <person name="Ohta F."/>
            <person name="Nishizaka S."/>
            <person name="Haga S."/>
            <person name="Miura S."/>
            <person name="Morishita T."/>
            <person name="Kabeya Y."/>
            <person name="Terasawa K."/>
            <person name="Suzuki Y."/>
            <person name="Ishii Y."/>
            <person name="Asakawa S."/>
            <person name="Takano H."/>
            <person name="Ohta N."/>
            <person name="Kuroiwa H."/>
            <person name="Tanaka K."/>
            <person name="Shimizu N."/>
            <person name="Sugano S."/>
            <person name="Sato N."/>
            <person name="Nozaki H."/>
            <person name="Ogasawara N."/>
            <person name="Kohara Y."/>
            <person name="Kuroiwa T."/>
        </authorList>
    </citation>
    <scope>NUCLEOTIDE SEQUENCE [LARGE SCALE GENOMIC DNA]</scope>
    <source>
        <strain evidence="10 11">10D</strain>
    </source>
</reference>
<dbReference type="STRING" id="280699.M1VBM7"/>
<dbReference type="InterPro" id="IPR001394">
    <property type="entry name" value="Peptidase_C19_UCH"/>
</dbReference>
<dbReference type="OMA" id="KQQHSPN"/>
<evidence type="ECO:0000256" key="8">
    <source>
        <dbReference type="SAM" id="MobiDB-lite"/>
    </source>
</evidence>
<dbReference type="InterPro" id="IPR050185">
    <property type="entry name" value="Ub_carboxyl-term_hydrolase"/>
</dbReference>